<proteinExistence type="predicted"/>
<sequence length="69" mass="7639">MMSSIKRFSAGATIGLVIAATYWGTTYYFDYPLTLTRGIIGCLVLGSICGLITLKWGYQVLETLLENLR</sequence>
<keyword evidence="1" id="KW-0472">Membrane</keyword>
<feature type="transmembrane region" description="Helical" evidence="1">
    <location>
        <begin position="35"/>
        <end position="54"/>
    </location>
</feature>
<keyword evidence="1" id="KW-0812">Transmembrane</keyword>
<keyword evidence="3" id="KW-1185">Reference proteome</keyword>
<evidence type="ECO:0000313" key="2">
    <source>
        <dbReference type="EMBL" id="RUS97632.1"/>
    </source>
</evidence>
<dbReference type="RefSeq" id="WP_233787137.1">
    <property type="nucleotide sequence ID" value="NZ_RSCL01000031.1"/>
</dbReference>
<dbReference type="AlphaFoldDB" id="A0A3S1AQZ1"/>
<dbReference type="Proteomes" id="UP000271624">
    <property type="component" value="Unassembled WGS sequence"/>
</dbReference>
<comment type="caution">
    <text evidence="2">The sequence shown here is derived from an EMBL/GenBank/DDBJ whole genome shotgun (WGS) entry which is preliminary data.</text>
</comment>
<accession>A0A3S1AQZ1</accession>
<protein>
    <submittedName>
        <fullName evidence="2">Uncharacterized protein</fullName>
    </submittedName>
</protein>
<name>A0A3S1AQZ1_9CYAN</name>
<dbReference type="EMBL" id="RSCL01000031">
    <property type="protein sequence ID" value="RUS97632.1"/>
    <property type="molecule type" value="Genomic_DNA"/>
</dbReference>
<keyword evidence="1" id="KW-1133">Transmembrane helix</keyword>
<organism evidence="2 3">
    <name type="scientific">Dulcicalothrix desertica PCC 7102</name>
    <dbReference type="NCBI Taxonomy" id="232991"/>
    <lineage>
        <taxon>Bacteria</taxon>
        <taxon>Bacillati</taxon>
        <taxon>Cyanobacteriota</taxon>
        <taxon>Cyanophyceae</taxon>
        <taxon>Nostocales</taxon>
        <taxon>Calotrichaceae</taxon>
        <taxon>Dulcicalothrix</taxon>
    </lineage>
</organism>
<evidence type="ECO:0000313" key="3">
    <source>
        <dbReference type="Proteomes" id="UP000271624"/>
    </source>
</evidence>
<evidence type="ECO:0000256" key="1">
    <source>
        <dbReference type="SAM" id="Phobius"/>
    </source>
</evidence>
<reference evidence="2" key="1">
    <citation type="submission" date="2018-12" db="EMBL/GenBank/DDBJ databases">
        <authorList>
            <person name="Will S."/>
            <person name="Neumann-Schaal M."/>
            <person name="Henke P."/>
        </authorList>
    </citation>
    <scope>NUCLEOTIDE SEQUENCE</scope>
    <source>
        <strain evidence="2">PCC 7102</strain>
    </source>
</reference>
<reference evidence="2" key="2">
    <citation type="journal article" date="2019" name="Genome Biol. Evol.">
        <title>Day and night: Metabolic profiles and evolutionary relationships of six axenic non-marine cyanobacteria.</title>
        <authorList>
            <person name="Will S.E."/>
            <person name="Henke P."/>
            <person name="Boedeker C."/>
            <person name="Huang S."/>
            <person name="Brinkmann H."/>
            <person name="Rohde M."/>
            <person name="Jarek M."/>
            <person name="Friedl T."/>
            <person name="Seufert S."/>
            <person name="Schumacher M."/>
            <person name="Overmann J."/>
            <person name="Neumann-Schaal M."/>
            <person name="Petersen J."/>
        </authorList>
    </citation>
    <scope>NUCLEOTIDE SEQUENCE [LARGE SCALE GENOMIC DNA]</scope>
    <source>
        <strain evidence="2">PCC 7102</strain>
    </source>
</reference>
<gene>
    <name evidence="2" type="ORF">DSM106972_083690</name>
</gene>